<feature type="domain" description="RING-type" evidence="15">
    <location>
        <begin position="18"/>
        <end position="226"/>
    </location>
</feature>
<dbReference type="Pfam" id="PF01485">
    <property type="entry name" value="IBR"/>
    <property type="match status" value="2"/>
</dbReference>
<dbReference type="Proteomes" id="UP001371456">
    <property type="component" value="Unassembled WGS sequence"/>
</dbReference>
<evidence type="ECO:0000256" key="11">
    <source>
        <dbReference type="ARBA" id="ARBA00022833"/>
    </source>
</evidence>
<evidence type="ECO:0000256" key="4">
    <source>
        <dbReference type="ARBA" id="ARBA00005884"/>
    </source>
</evidence>
<keyword evidence="11" id="KW-0862">Zinc</keyword>
<dbReference type="Gene3D" id="3.30.40.10">
    <property type="entry name" value="Zinc/RING finger domain, C3HC4 (zinc finger)"/>
    <property type="match status" value="1"/>
</dbReference>
<dbReference type="InterPro" id="IPR002867">
    <property type="entry name" value="IBR_dom"/>
</dbReference>
<keyword evidence="13" id="KW-0812">Transmembrane</keyword>
<comment type="function">
    <text evidence="3">Might act as an E3 ubiquitin-protein ligase, or as part of E3 complex, which accepts ubiquitin from specific E2 ubiquitin-conjugating enzymes and then transfers it to substrates.</text>
</comment>
<dbReference type="SUPFAM" id="SSF57850">
    <property type="entry name" value="RING/U-box"/>
    <property type="match status" value="3"/>
</dbReference>
<dbReference type="FunFam" id="3.30.40.10:FF:000230">
    <property type="entry name" value="RBR-type E3 ubiquitin transferase"/>
    <property type="match status" value="1"/>
</dbReference>
<feature type="domain" description="RING-type" evidence="14">
    <location>
        <begin position="22"/>
        <end position="69"/>
    </location>
</feature>
<dbReference type="GO" id="GO:0016567">
    <property type="term" value="P:protein ubiquitination"/>
    <property type="evidence" value="ECO:0007669"/>
    <property type="project" value="InterPro"/>
</dbReference>
<dbReference type="InterPro" id="IPR017907">
    <property type="entry name" value="Znf_RING_CS"/>
</dbReference>
<keyword evidence="8" id="KW-0677">Repeat</keyword>
<dbReference type="AlphaFoldDB" id="A0AAN8U8Q0"/>
<dbReference type="PROSITE" id="PS50089">
    <property type="entry name" value="ZF_RING_2"/>
    <property type="match status" value="1"/>
</dbReference>
<keyword evidence="13" id="KW-0472">Membrane</keyword>
<comment type="similarity">
    <text evidence="4">Belongs to the RBR family. Ariadne subfamily.</text>
</comment>
<keyword evidence="6" id="KW-0808">Transferase</keyword>
<feature type="transmembrane region" description="Helical" evidence="13">
    <location>
        <begin position="232"/>
        <end position="250"/>
    </location>
</feature>
<evidence type="ECO:0000256" key="12">
    <source>
        <dbReference type="PROSITE-ProRule" id="PRU00175"/>
    </source>
</evidence>
<evidence type="ECO:0000256" key="2">
    <source>
        <dbReference type="ARBA" id="ARBA00001947"/>
    </source>
</evidence>
<keyword evidence="7" id="KW-0479">Metal-binding</keyword>
<dbReference type="GO" id="GO:0061630">
    <property type="term" value="F:ubiquitin protein ligase activity"/>
    <property type="evidence" value="ECO:0007669"/>
    <property type="project" value="UniProtKB-EC"/>
</dbReference>
<dbReference type="PROSITE" id="PS00518">
    <property type="entry name" value="ZF_RING_1"/>
    <property type="match status" value="1"/>
</dbReference>
<keyword evidence="17" id="KW-1185">Reference proteome</keyword>
<dbReference type="InterPro" id="IPR031127">
    <property type="entry name" value="E3_UB_ligase_RBR"/>
</dbReference>
<comment type="cofactor">
    <cofactor evidence="2">
        <name>Zn(2+)</name>
        <dbReference type="ChEBI" id="CHEBI:29105"/>
    </cofactor>
</comment>
<evidence type="ECO:0000256" key="9">
    <source>
        <dbReference type="ARBA" id="ARBA00022771"/>
    </source>
</evidence>
<protein>
    <recommendedName>
        <fullName evidence="5">RBR-type E3 ubiquitin transferase</fullName>
        <ecNumber evidence="5">2.3.2.31</ecNumber>
    </recommendedName>
</protein>
<evidence type="ECO:0000256" key="1">
    <source>
        <dbReference type="ARBA" id="ARBA00001798"/>
    </source>
</evidence>
<evidence type="ECO:0000313" key="17">
    <source>
        <dbReference type="Proteomes" id="UP001371456"/>
    </source>
</evidence>
<gene>
    <name evidence="16" type="ORF">RDI58_003634</name>
</gene>
<evidence type="ECO:0000256" key="7">
    <source>
        <dbReference type="ARBA" id="ARBA00022723"/>
    </source>
</evidence>
<dbReference type="CDD" id="cd22584">
    <property type="entry name" value="Rcat_RBR_unk"/>
    <property type="match status" value="1"/>
</dbReference>
<evidence type="ECO:0000256" key="5">
    <source>
        <dbReference type="ARBA" id="ARBA00012251"/>
    </source>
</evidence>
<dbReference type="InterPro" id="IPR001841">
    <property type="entry name" value="Znf_RING"/>
</dbReference>
<dbReference type="SMART" id="SM00647">
    <property type="entry name" value="IBR"/>
    <property type="match status" value="1"/>
</dbReference>
<evidence type="ECO:0000256" key="6">
    <source>
        <dbReference type="ARBA" id="ARBA00022679"/>
    </source>
</evidence>
<evidence type="ECO:0000256" key="3">
    <source>
        <dbReference type="ARBA" id="ARBA00003976"/>
    </source>
</evidence>
<sequence>MGNSLQKIQEHELADESQPFCCKICMDPMLLPSTKFKNQNLCVHPFCIDCITRYISVKLVDNVVEIPCPFPTCNQFLDPIGCRNLVDSELFDKWSEKLCEYSVLGLSRCYCPNRNCSALILDECGGVATRSKCPNCKRLFCFQCKLPWHAGFQCEESGTLRDKNDVAFGKLAEREKWQRCPKCRSFVQLSDGCRYITCRCRANFCYNCGMRVDRPHGLWCACDSHLITFNRLPSIFLIHVLIFLVFLILLKAFRPYIQKEIIPKHD</sequence>
<name>A0AAN8U8Q0_SOLBU</name>
<accession>A0AAN8U8Q0</accession>
<dbReference type="InterPro" id="IPR044066">
    <property type="entry name" value="TRIAD_supradom"/>
</dbReference>
<dbReference type="EMBL" id="JBANQN010000001">
    <property type="protein sequence ID" value="KAK6805849.1"/>
    <property type="molecule type" value="Genomic_DNA"/>
</dbReference>
<comment type="caution">
    <text evidence="16">The sequence shown here is derived from an EMBL/GenBank/DDBJ whole genome shotgun (WGS) entry which is preliminary data.</text>
</comment>
<dbReference type="Gene3D" id="1.20.120.1750">
    <property type="match status" value="1"/>
</dbReference>
<evidence type="ECO:0000259" key="14">
    <source>
        <dbReference type="PROSITE" id="PS50089"/>
    </source>
</evidence>
<comment type="catalytic activity">
    <reaction evidence="1">
        <text>[E2 ubiquitin-conjugating enzyme]-S-ubiquitinyl-L-cysteine + [acceptor protein]-L-lysine = [E2 ubiquitin-conjugating enzyme]-L-cysteine + [acceptor protein]-N(6)-ubiquitinyl-L-lysine.</text>
        <dbReference type="EC" id="2.3.2.31"/>
    </reaction>
</comment>
<keyword evidence="9 12" id="KW-0863">Zinc-finger</keyword>
<evidence type="ECO:0000256" key="8">
    <source>
        <dbReference type="ARBA" id="ARBA00022737"/>
    </source>
</evidence>
<keyword evidence="10" id="KW-0833">Ubl conjugation pathway</keyword>
<dbReference type="GO" id="GO:0008270">
    <property type="term" value="F:zinc ion binding"/>
    <property type="evidence" value="ECO:0007669"/>
    <property type="project" value="UniProtKB-KW"/>
</dbReference>
<evidence type="ECO:0000259" key="15">
    <source>
        <dbReference type="PROSITE" id="PS51873"/>
    </source>
</evidence>
<dbReference type="PANTHER" id="PTHR11685">
    <property type="entry name" value="RBR FAMILY RING FINGER AND IBR DOMAIN-CONTAINING"/>
    <property type="match status" value="1"/>
</dbReference>
<dbReference type="InterPro" id="IPR013083">
    <property type="entry name" value="Znf_RING/FYVE/PHD"/>
</dbReference>
<keyword evidence="13" id="KW-1133">Transmembrane helix</keyword>
<proteinExistence type="inferred from homology"/>
<dbReference type="EC" id="2.3.2.31" evidence="5"/>
<reference evidence="16 17" key="1">
    <citation type="submission" date="2024-02" db="EMBL/GenBank/DDBJ databases">
        <title>de novo genome assembly of Solanum bulbocastanum strain 11H21.</title>
        <authorList>
            <person name="Hosaka A.J."/>
        </authorList>
    </citation>
    <scope>NUCLEOTIDE SEQUENCE [LARGE SCALE GENOMIC DNA]</scope>
    <source>
        <tissue evidence="16">Young leaves</tissue>
    </source>
</reference>
<organism evidence="16 17">
    <name type="scientific">Solanum bulbocastanum</name>
    <name type="common">Wild potato</name>
    <dbReference type="NCBI Taxonomy" id="147425"/>
    <lineage>
        <taxon>Eukaryota</taxon>
        <taxon>Viridiplantae</taxon>
        <taxon>Streptophyta</taxon>
        <taxon>Embryophyta</taxon>
        <taxon>Tracheophyta</taxon>
        <taxon>Spermatophyta</taxon>
        <taxon>Magnoliopsida</taxon>
        <taxon>eudicotyledons</taxon>
        <taxon>Gunneridae</taxon>
        <taxon>Pentapetalae</taxon>
        <taxon>asterids</taxon>
        <taxon>lamiids</taxon>
        <taxon>Solanales</taxon>
        <taxon>Solanaceae</taxon>
        <taxon>Solanoideae</taxon>
        <taxon>Solaneae</taxon>
        <taxon>Solanum</taxon>
    </lineage>
</organism>
<dbReference type="PROSITE" id="PS51873">
    <property type="entry name" value="TRIAD"/>
    <property type="match status" value="1"/>
</dbReference>
<evidence type="ECO:0000313" key="16">
    <source>
        <dbReference type="EMBL" id="KAK6805849.1"/>
    </source>
</evidence>
<evidence type="ECO:0000256" key="10">
    <source>
        <dbReference type="ARBA" id="ARBA00022786"/>
    </source>
</evidence>
<evidence type="ECO:0000256" key="13">
    <source>
        <dbReference type="SAM" id="Phobius"/>
    </source>
</evidence>